<organism evidence="8 9">
    <name type="scientific">Desemzia incerta</name>
    <dbReference type="NCBI Taxonomy" id="82801"/>
    <lineage>
        <taxon>Bacteria</taxon>
        <taxon>Bacillati</taxon>
        <taxon>Bacillota</taxon>
        <taxon>Bacilli</taxon>
        <taxon>Lactobacillales</taxon>
        <taxon>Carnobacteriaceae</taxon>
        <taxon>Desemzia</taxon>
    </lineage>
</organism>
<keyword evidence="4" id="KW-0573">Peptidoglycan synthesis</keyword>
<evidence type="ECO:0000256" key="4">
    <source>
        <dbReference type="ARBA" id="ARBA00022984"/>
    </source>
</evidence>
<proteinExistence type="inferred from homology"/>
<gene>
    <name evidence="8" type="ORF">SAMN04488506_0491</name>
</gene>
<dbReference type="Proteomes" id="UP000199136">
    <property type="component" value="Unassembled WGS sequence"/>
</dbReference>
<dbReference type="InterPro" id="IPR050644">
    <property type="entry name" value="PG_Glycine_Bridge_Synth"/>
</dbReference>
<dbReference type="InterPro" id="IPR038740">
    <property type="entry name" value="BioF2-like_GNAT_dom"/>
</dbReference>
<evidence type="ECO:0000256" key="6">
    <source>
        <dbReference type="ARBA" id="ARBA00023316"/>
    </source>
</evidence>
<reference evidence="8 9" key="1">
    <citation type="submission" date="2016-10" db="EMBL/GenBank/DDBJ databases">
        <authorList>
            <person name="de Groot N.N."/>
        </authorList>
    </citation>
    <scope>NUCLEOTIDE SEQUENCE [LARGE SCALE GENOMIC DNA]</scope>
    <source>
        <strain evidence="8 9">DSM 20581</strain>
    </source>
</reference>
<dbReference type="Gene3D" id="3.40.630.30">
    <property type="match status" value="1"/>
</dbReference>
<dbReference type="OrthoDB" id="9785911at2"/>
<sequence length="361" mass="42015">MIQKSMLTKEITQKSEWDEAIGLFQEKDIYFTYDYMQPFRKNGDGEPILFYFESYLGKAAYPFMYRDIAESAHLKGKIPNRTYFDISGVYGYGGPLVEVNPLYDFSSVIEILKHDFQEIFSAYCKEKGIVSQFDRFHPLLNTHEFFADYCTVTPNKKTICLDLKSVEFLTQNLTSGCRNKIRQAEKNEITVVVNDRVETLEAFKQMYHSTMTHNQASDYYFFNPHFFDDIKLHQSSHLIVANAYYQDKIIASALILSFDHFLHHHFSGSLSEYRHLKPNNLLFYEIAKWGSEQGYQSFHLGGGHESEGDSLFRFKKSFSKSEPKDFYIGKKLHDPVKSDFLAQIAGKFSNGPSDYFPIYRS</sequence>
<dbReference type="Pfam" id="PF13480">
    <property type="entry name" value="Acetyltransf_6"/>
    <property type="match status" value="1"/>
</dbReference>
<keyword evidence="2 8" id="KW-0808">Transferase</keyword>
<evidence type="ECO:0000259" key="7">
    <source>
        <dbReference type="Pfam" id="PF13480"/>
    </source>
</evidence>
<dbReference type="STRING" id="82801.SAMN04488506_0491"/>
<comment type="similarity">
    <text evidence="1">Belongs to the FemABX family.</text>
</comment>
<dbReference type="GO" id="GO:0016755">
    <property type="term" value="F:aminoacyltransferase activity"/>
    <property type="evidence" value="ECO:0007669"/>
    <property type="project" value="InterPro"/>
</dbReference>
<feature type="domain" description="BioF2-like acetyltransferase" evidence="7">
    <location>
        <begin position="177"/>
        <end position="305"/>
    </location>
</feature>
<dbReference type="EMBL" id="FOXW01000001">
    <property type="protein sequence ID" value="SFQ05634.1"/>
    <property type="molecule type" value="Genomic_DNA"/>
</dbReference>
<dbReference type="PROSITE" id="PS51191">
    <property type="entry name" value="FEMABX"/>
    <property type="match status" value="1"/>
</dbReference>
<evidence type="ECO:0000256" key="3">
    <source>
        <dbReference type="ARBA" id="ARBA00022960"/>
    </source>
</evidence>
<dbReference type="AlphaFoldDB" id="A0A1I5VDK3"/>
<dbReference type="InterPro" id="IPR003447">
    <property type="entry name" value="FEMABX"/>
</dbReference>
<keyword evidence="3" id="KW-0133">Cell shape</keyword>
<name>A0A1I5VDK3_9LACT</name>
<evidence type="ECO:0000256" key="2">
    <source>
        <dbReference type="ARBA" id="ARBA00022679"/>
    </source>
</evidence>
<keyword evidence="6" id="KW-0961">Cell wall biogenesis/degradation</keyword>
<dbReference type="GO" id="GO:0071555">
    <property type="term" value="P:cell wall organization"/>
    <property type="evidence" value="ECO:0007669"/>
    <property type="project" value="UniProtKB-KW"/>
</dbReference>
<dbReference type="GO" id="GO:0008360">
    <property type="term" value="P:regulation of cell shape"/>
    <property type="evidence" value="ECO:0007669"/>
    <property type="project" value="UniProtKB-KW"/>
</dbReference>
<accession>A0A1I5VDK3</accession>
<protein>
    <submittedName>
        <fullName evidence="8">Acetyltransferase (GNAT) domain-containing protein</fullName>
    </submittedName>
</protein>
<dbReference type="PANTHER" id="PTHR36174">
    <property type="entry name" value="LIPID II:GLYCINE GLYCYLTRANSFERASE"/>
    <property type="match status" value="1"/>
</dbReference>
<dbReference type="SUPFAM" id="SSF55729">
    <property type="entry name" value="Acyl-CoA N-acyltransferases (Nat)"/>
    <property type="match status" value="1"/>
</dbReference>
<keyword evidence="9" id="KW-1185">Reference proteome</keyword>
<dbReference type="PANTHER" id="PTHR36174:SF1">
    <property type="entry name" value="LIPID II:GLYCINE GLYCYLTRANSFERASE"/>
    <property type="match status" value="1"/>
</dbReference>
<evidence type="ECO:0000313" key="8">
    <source>
        <dbReference type="EMBL" id="SFQ05634.1"/>
    </source>
</evidence>
<evidence type="ECO:0000256" key="5">
    <source>
        <dbReference type="ARBA" id="ARBA00023315"/>
    </source>
</evidence>
<dbReference type="RefSeq" id="WP_092479549.1">
    <property type="nucleotide sequence ID" value="NZ_FOXW01000001.1"/>
</dbReference>
<dbReference type="InterPro" id="IPR016181">
    <property type="entry name" value="Acyl_CoA_acyltransferase"/>
</dbReference>
<evidence type="ECO:0000256" key="1">
    <source>
        <dbReference type="ARBA" id="ARBA00009943"/>
    </source>
</evidence>
<dbReference type="GO" id="GO:0009252">
    <property type="term" value="P:peptidoglycan biosynthetic process"/>
    <property type="evidence" value="ECO:0007669"/>
    <property type="project" value="UniProtKB-KW"/>
</dbReference>
<keyword evidence="5" id="KW-0012">Acyltransferase</keyword>
<evidence type="ECO:0000313" key="9">
    <source>
        <dbReference type="Proteomes" id="UP000199136"/>
    </source>
</evidence>